<reference evidence="6" key="1">
    <citation type="submission" date="2020-05" db="EMBL/GenBank/DDBJ databases">
        <title>Phylogenomic resolution of chytrid fungi.</title>
        <authorList>
            <person name="Stajich J.E."/>
            <person name="Amses K."/>
            <person name="Simmons R."/>
            <person name="Seto K."/>
            <person name="Myers J."/>
            <person name="Bonds A."/>
            <person name="Quandt C.A."/>
            <person name="Barry K."/>
            <person name="Liu P."/>
            <person name="Grigoriev I."/>
            <person name="Longcore J.E."/>
            <person name="James T.Y."/>
        </authorList>
    </citation>
    <scope>NUCLEOTIDE SEQUENCE</scope>
    <source>
        <strain evidence="6">JEL0318</strain>
    </source>
</reference>
<dbReference type="Gene3D" id="2.70.150.10">
    <property type="entry name" value="Calcium-transporting ATPase, cytoplasmic transduction domain A"/>
    <property type="match status" value="1"/>
</dbReference>
<evidence type="ECO:0000256" key="2">
    <source>
        <dbReference type="ARBA" id="ARBA00022448"/>
    </source>
</evidence>
<dbReference type="GO" id="GO:0140326">
    <property type="term" value="F:ATPase-coupled intramembrane lipid transporter activity"/>
    <property type="evidence" value="ECO:0007669"/>
    <property type="project" value="TreeGrafter"/>
</dbReference>
<dbReference type="GO" id="GO:0012505">
    <property type="term" value="C:endomembrane system"/>
    <property type="evidence" value="ECO:0007669"/>
    <property type="project" value="UniProtKB-SubCell"/>
</dbReference>
<dbReference type="EMBL" id="JADGJD010002449">
    <property type="protein sequence ID" value="KAJ3032514.1"/>
    <property type="molecule type" value="Genomic_DNA"/>
</dbReference>
<keyword evidence="4" id="KW-1133">Transmembrane helix</keyword>
<dbReference type="PANTHER" id="PTHR24092">
    <property type="entry name" value="PROBABLE PHOSPHOLIPID-TRANSPORTING ATPASE"/>
    <property type="match status" value="1"/>
</dbReference>
<comment type="subcellular location">
    <subcellularLocation>
        <location evidence="1">Endomembrane system</location>
    </subcellularLocation>
</comment>
<organism evidence="6 7">
    <name type="scientific">Rhizophlyctis rosea</name>
    <dbReference type="NCBI Taxonomy" id="64517"/>
    <lineage>
        <taxon>Eukaryota</taxon>
        <taxon>Fungi</taxon>
        <taxon>Fungi incertae sedis</taxon>
        <taxon>Chytridiomycota</taxon>
        <taxon>Chytridiomycota incertae sedis</taxon>
        <taxon>Chytridiomycetes</taxon>
        <taxon>Rhizophlyctidales</taxon>
        <taxon>Rhizophlyctidaceae</taxon>
        <taxon>Rhizophlyctis</taxon>
    </lineage>
</organism>
<evidence type="ECO:0000256" key="4">
    <source>
        <dbReference type="SAM" id="Phobius"/>
    </source>
</evidence>
<evidence type="ECO:0000256" key="3">
    <source>
        <dbReference type="SAM" id="MobiDB-lite"/>
    </source>
</evidence>
<name>A0AAD5WWZ0_9FUNG</name>
<keyword evidence="4" id="KW-0472">Membrane</keyword>
<evidence type="ECO:0000313" key="7">
    <source>
        <dbReference type="Proteomes" id="UP001212841"/>
    </source>
</evidence>
<feature type="compositionally biased region" description="Basic and acidic residues" evidence="3">
    <location>
        <begin position="223"/>
        <end position="237"/>
    </location>
</feature>
<dbReference type="SUPFAM" id="SSF81665">
    <property type="entry name" value="Calcium ATPase, transmembrane domain M"/>
    <property type="match status" value="1"/>
</dbReference>
<accession>A0AAD5WWZ0</accession>
<evidence type="ECO:0000259" key="5">
    <source>
        <dbReference type="Pfam" id="PF16209"/>
    </source>
</evidence>
<keyword evidence="4" id="KW-0812">Transmembrane</keyword>
<dbReference type="GO" id="GO:0045332">
    <property type="term" value="P:phospholipid translocation"/>
    <property type="evidence" value="ECO:0007669"/>
    <property type="project" value="TreeGrafter"/>
</dbReference>
<dbReference type="InterPro" id="IPR023298">
    <property type="entry name" value="ATPase_P-typ_TM_dom_sf"/>
</dbReference>
<evidence type="ECO:0000256" key="1">
    <source>
        <dbReference type="ARBA" id="ARBA00004308"/>
    </source>
</evidence>
<feature type="domain" description="P-type ATPase N-terminal" evidence="5">
    <location>
        <begin position="72"/>
        <end position="127"/>
    </location>
</feature>
<feature type="transmembrane region" description="Helical" evidence="4">
    <location>
        <begin position="194"/>
        <end position="211"/>
    </location>
</feature>
<dbReference type="AlphaFoldDB" id="A0AAD5WWZ0"/>
<protein>
    <recommendedName>
        <fullName evidence="5">P-type ATPase N-terminal domain-containing protein</fullName>
    </recommendedName>
</protein>
<evidence type="ECO:0000313" key="6">
    <source>
        <dbReference type="EMBL" id="KAJ3032514.1"/>
    </source>
</evidence>
<comment type="caution">
    <text evidence="6">The sequence shown here is derived from an EMBL/GenBank/DDBJ whole genome shotgun (WGS) entry which is preliminary data.</text>
</comment>
<gene>
    <name evidence="6" type="ORF">HK097_005212</name>
</gene>
<dbReference type="SUPFAM" id="SSF81653">
    <property type="entry name" value="Calcium ATPase, transduction domain A"/>
    <property type="match status" value="1"/>
</dbReference>
<dbReference type="InterPro" id="IPR008250">
    <property type="entry name" value="ATPase_P-typ_transduc_dom_A_sf"/>
</dbReference>
<dbReference type="Pfam" id="PF16209">
    <property type="entry name" value="PhoLip_ATPase_N"/>
    <property type="match status" value="1"/>
</dbReference>
<feature type="transmembrane region" description="Helical" evidence="4">
    <location>
        <begin position="122"/>
        <end position="140"/>
    </location>
</feature>
<sequence>MPINWLGSRANLNLDRVNSPSVAAMSPLPVDDPEAATTAGVAAITDLNAKRRIYLNMPMQPPYIHETTGAPAVTYKGNQIRTSKYTLISFLPKNLFEQFRSVANFYFMSLVILQGFPPFQQVSIVVTAAPIVIIIAVTAVKDAFEDLKRHRSDDEVNNTFTYLLSDWTNTNHPSITQTGWKVSLQRSLDSIAEFFLQYTSILTTLFMNFLVPGRIRNMKKKGRPDPPERITSDDYLKPETIVPPTPLGASRPSLSPSMLPPPSTPLSPTSPTKTTGPPSVWQRSKWEDVRVGDFVFLRGDDPIPADLVIISTSENDGVCYVETKNLDGETNLK</sequence>
<feature type="compositionally biased region" description="Low complexity" evidence="3">
    <location>
        <begin position="266"/>
        <end position="279"/>
    </location>
</feature>
<proteinExistence type="predicted"/>
<feature type="non-terminal residue" evidence="6">
    <location>
        <position position="333"/>
    </location>
</feature>
<keyword evidence="7" id="KW-1185">Reference proteome</keyword>
<dbReference type="Proteomes" id="UP001212841">
    <property type="component" value="Unassembled WGS sequence"/>
</dbReference>
<dbReference type="PANTHER" id="PTHR24092:SF180">
    <property type="entry name" value="PHOSPHOLIPID-TRANSPORTING ATPASE DNF1-RELATED"/>
    <property type="match status" value="1"/>
</dbReference>
<dbReference type="GO" id="GO:0005886">
    <property type="term" value="C:plasma membrane"/>
    <property type="evidence" value="ECO:0007669"/>
    <property type="project" value="TreeGrafter"/>
</dbReference>
<dbReference type="InterPro" id="IPR032631">
    <property type="entry name" value="P-type_ATPase_N"/>
</dbReference>
<feature type="region of interest" description="Disordered" evidence="3">
    <location>
        <begin position="217"/>
        <end position="281"/>
    </location>
</feature>
<keyword evidence="2" id="KW-0813">Transport</keyword>